<dbReference type="KEGG" id="ego:BBD34_13995"/>
<dbReference type="InterPro" id="IPR027417">
    <property type="entry name" value="P-loop_NTPase"/>
</dbReference>
<dbReference type="PANTHER" id="PTHR22674:SF6">
    <property type="entry name" value="NTPASE KAP FAMILY P-LOOP DOMAIN-CONTAINING PROTEIN 1"/>
    <property type="match status" value="1"/>
</dbReference>
<organism evidence="2 3">
    <name type="scientific">Elizabethkingia ursingii</name>
    <dbReference type="NCBI Taxonomy" id="1756150"/>
    <lineage>
        <taxon>Bacteria</taxon>
        <taxon>Pseudomonadati</taxon>
        <taxon>Bacteroidota</taxon>
        <taxon>Flavobacteriia</taxon>
        <taxon>Flavobacteriales</taxon>
        <taxon>Weeksellaceae</taxon>
        <taxon>Elizabethkingia</taxon>
    </lineage>
</organism>
<comment type="caution">
    <text evidence="2">The sequence shown here is derived from an EMBL/GenBank/DDBJ whole genome shotgun (WGS) entry which is preliminary data.</text>
</comment>
<feature type="domain" description="KAP NTPase" evidence="1">
    <location>
        <begin position="21"/>
        <end position="294"/>
    </location>
</feature>
<dbReference type="AlphaFoldDB" id="A0AAJ3NCH9"/>
<evidence type="ECO:0000259" key="1">
    <source>
        <dbReference type="Pfam" id="PF07693"/>
    </source>
</evidence>
<reference evidence="2 3" key="1">
    <citation type="submission" date="2016-06" db="EMBL/GenBank/DDBJ databases">
        <authorList>
            <person name="Nicholson A.C."/>
        </authorList>
    </citation>
    <scope>NUCLEOTIDE SEQUENCE [LARGE SCALE GENOMIC DNA]</scope>
    <source>
        <strain evidence="2 3">G4123</strain>
    </source>
</reference>
<dbReference type="Proteomes" id="UP000190816">
    <property type="component" value="Unassembled WGS sequence"/>
</dbReference>
<evidence type="ECO:0000313" key="3">
    <source>
        <dbReference type="Proteomes" id="UP000190816"/>
    </source>
</evidence>
<name>A0AAJ3NCH9_9FLAO</name>
<protein>
    <recommendedName>
        <fullName evidence="1">KAP NTPase domain-containing protein</fullName>
    </recommendedName>
</protein>
<dbReference type="Pfam" id="PF07693">
    <property type="entry name" value="KAP_NTPase"/>
    <property type="match status" value="1"/>
</dbReference>
<evidence type="ECO:0000313" key="2">
    <source>
        <dbReference type="EMBL" id="OPB75415.1"/>
    </source>
</evidence>
<dbReference type="SUPFAM" id="SSF52540">
    <property type="entry name" value="P-loop containing nucleoside triphosphate hydrolases"/>
    <property type="match status" value="1"/>
</dbReference>
<dbReference type="InterPro" id="IPR052754">
    <property type="entry name" value="NTPase_KAP_P-loop"/>
</dbReference>
<gene>
    <name evidence="2" type="ORF">BAY32_07750</name>
</gene>
<dbReference type="Gene3D" id="3.40.50.300">
    <property type="entry name" value="P-loop containing nucleotide triphosphate hydrolases"/>
    <property type="match status" value="1"/>
</dbReference>
<proteinExistence type="predicted"/>
<dbReference type="RefSeq" id="WP_078403921.1">
    <property type="nucleotide sequence ID" value="NZ_CP016377.1"/>
</dbReference>
<dbReference type="EMBL" id="MAIC01000014">
    <property type="protein sequence ID" value="OPB75415.1"/>
    <property type="molecule type" value="Genomic_DNA"/>
</dbReference>
<dbReference type="InterPro" id="IPR011646">
    <property type="entry name" value="KAP_P-loop"/>
</dbReference>
<dbReference type="PANTHER" id="PTHR22674">
    <property type="entry name" value="NTPASE, KAP FAMILY P-LOOP DOMAIN-CONTAINING 1"/>
    <property type="match status" value="1"/>
</dbReference>
<sequence length="717" mass="84203">MEQIYNSDKPINDKNKDLFNRNKFSSRISQTIINRKSDEGLVIGLYGIWGEGKTSVLNMIQNDLQEKDDIYVVKFNPWRFKDEDSLILNFLKNISIVLDKDLNNAKEKFGGFIKKYGIGVGLGVLNIDLAKIGEALSDTELEKLKDRVNAFLKESKKKIVITIDDIDRLDKQELFSLFKLIKLTGDFSNTYYILSFDDEMVASAIGERYASGDTLSGYNFLEKIIQVPLRIPQAQTQDLLNYTFKLLNNAFSENQLDLTTEEAQKIGSLISQNILPRIKTPRLAIRYANSLSFLIPLLKGEVNNSDLIIFEGIKIFYPEYYQFIKNNPSYFIESYYGYRDSKDSSKIEELKKELEKISSIYSNNDKKAIENLLKELFPYTKEVFENYSFRYGDIRWEMEKRIVSPKYFNRYFVYSVLNDEISDVYFDGYIKSLTTKSFEKLSKETLEIIKRIGSNDYLSKISFYEEKLIWDEKKCLINLIANSQDQFEGMKGGTFMFGFHNPRKEAGRFISRMLQSQNDENEKLIIAKSLLKITIAYNFSSELMWWFKYGKIDGSPMFIESNLQELEKEFIQRILEEASLDNSNIFIKFEISIFAILDYWYNYDKDQLYQYFEKYLSDNNKKTSRDIINAMTTTMYSSLNPEPYKVDFKKESYDLLKKYYDVDKLYDSLISNYKEEIEEAGLIFFDTGEGQTEHNAMRQFVHWYNEDKNTLVEENNQ</sequence>
<accession>A0AAJ3NCH9</accession>